<reference evidence="2" key="1">
    <citation type="submission" date="2016-11" db="UniProtKB">
        <authorList>
            <consortium name="WormBaseParasite"/>
        </authorList>
    </citation>
    <scope>IDENTIFICATION</scope>
</reference>
<dbReference type="AlphaFoldDB" id="A0A1I7UY78"/>
<dbReference type="eggNOG" id="ENOG502THYE">
    <property type="taxonomic scope" value="Eukaryota"/>
</dbReference>
<keyword evidence="1" id="KW-1185">Reference proteome</keyword>
<protein>
    <submittedName>
        <fullName evidence="2">ENTH domain-containing protein</fullName>
    </submittedName>
</protein>
<organism evidence="1 2">
    <name type="scientific">Caenorhabditis tropicalis</name>
    <dbReference type="NCBI Taxonomy" id="1561998"/>
    <lineage>
        <taxon>Eukaryota</taxon>
        <taxon>Metazoa</taxon>
        <taxon>Ecdysozoa</taxon>
        <taxon>Nematoda</taxon>
        <taxon>Chromadorea</taxon>
        <taxon>Rhabditida</taxon>
        <taxon>Rhabditina</taxon>
        <taxon>Rhabditomorpha</taxon>
        <taxon>Rhabditoidea</taxon>
        <taxon>Rhabditidae</taxon>
        <taxon>Peloderinae</taxon>
        <taxon>Caenorhabditis</taxon>
    </lineage>
</organism>
<proteinExistence type="predicted"/>
<sequence>MGCCSACLMLAPHSQLFVCLKDECPFSLQQQLPILSPAMFYQREKVFCGNCAFRGPHAPHRMFLRQAQGIAFSTASGEVGAKLEERFQKFMSIDKDSPTEHFMKDILKPQKVEKMNVVDYLMKSDSILEWHRRLSLLHDMLRTLDDFRTETNSFVRDQAAKLLTSYSIVSKQVQKDCTIGLPEKSDILRKRLHEHRQMMGELPSIDSDNYSYSSYSSSSSGRSVSTTTTVLQNTLHSRSSQVRRLQEMDLEVTGGFTFEKNEEESAAGKAIDEVVQTCVKLCRRFDAVCRFSDVNSAVYQIAEILDSETISDSKKGTVIKNLEEELSIKWPTVLPFLSVMRY</sequence>
<dbReference type="WBParaSite" id="Csp11.Scaffold630.g20530.t1">
    <property type="protein sequence ID" value="Csp11.Scaffold630.g20530.t1"/>
    <property type="gene ID" value="Csp11.Scaffold630.g20530"/>
</dbReference>
<evidence type="ECO:0000313" key="1">
    <source>
        <dbReference type="Proteomes" id="UP000095282"/>
    </source>
</evidence>
<accession>A0A1I7UY78</accession>
<dbReference type="Proteomes" id="UP000095282">
    <property type="component" value="Unplaced"/>
</dbReference>
<evidence type="ECO:0000313" key="2">
    <source>
        <dbReference type="WBParaSite" id="Csp11.Scaffold630.g20530.t1"/>
    </source>
</evidence>
<name>A0A1I7UY78_9PELO</name>